<evidence type="ECO:0000256" key="1">
    <source>
        <dbReference type="SAM" id="MobiDB-lite"/>
    </source>
</evidence>
<evidence type="ECO:0000313" key="2">
    <source>
        <dbReference type="EMBL" id="NDU97544.1"/>
    </source>
</evidence>
<proteinExistence type="predicted"/>
<sequence length="202" mass="21240">MESVKSLKKKLSATEAGSLSGAATGLGAALGVEYTDKLMDDTSSSEPSELFPANDPALDTASGLVDSAPNKTSGDQLHTASHSTEAEDPEVIDGITYDTNGDGVADSIMFDLNGDGVIDAIVLDLDGDGVAEYAGIDTDNDHIADTHLIDINNDHTYDLAIHDSISGTTDVNESWQESNFDSYNGDDIAYDMNNDADISDWA</sequence>
<accession>A0A6L9LAI4</accession>
<comment type="caution">
    <text evidence="2">The sequence shown here is derived from an EMBL/GenBank/DDBJ whole genome shotgun (WGS) entry which is preliminary data.</text>
</comment>
<dbReference type="RefSeq" id="WP_163953078.1">
    <property type="nucleotide sequence ID" value="NZ_JAAFZH010000011.1"/>
</dbReference>
<feature type="compositionally biased region" description="Polar residues" evidence="1">
    <location>
        <begin position="69"/>
        <end position="83"/>
    </location>
</feature>
<feature type="region of interest" description="Disordered" evidence="1">
    <location>
        <begin position="38"/>
        <end position="87"/>
    </location>
</feature>
<evidence type="ECO:0000313" key="3">
    <source>
        <dbReference type="Proteomes" id="UP000474175"/>
    </source>
</evidence>
<dbReference type="Proteomes" id="UP000474175">
    <property type="component" value="Unassembled WGS sequence"/>
</dbReference>
<protein>
    <recommendedName>
        <fullName evidence="4">EF-hand domain-containing protein</fullName>
    </recommendedName>
</protein>
<dbReference type="EMBL" id="JAAFZH010000011">
    <property type="protein sequence ID" value="NDU97544.1"/>
    <property type="molecule type" value="Genomic_DNA"/>
</dbReference>
<evidence type="ECO:0008006" key="4">
    <source>
        <dbReference type="Google" id="ProtNLM"/>
    </source>
</evidence>
<keyword evidence="3" id="KW-1185">Reference proteome</keyword>
<reference evidence="2 3" key="1">
    <citation type="submission" date="2020-02" db="EMBL/GenBank/DDBJ databases">
        <title>Draft genome sequence of two Spirosoma agri KCTC 52727 and Spirosoma terrae KCTC 52035.</title>
        <authorList>
            <person name="Rojas J."/>
            <person name="Ambika Manirajan B."/>
            <person name="Suarez C."/>
            <person name="Ratering S."/>
            <person name="Schnell S."/>
        </authorList>
    </citation>
    <scope>NUCLEOTIDE SEQUENCE [LARGE SCALE GENOMIC DNA]</scope>
    <source>
        <strain evidence="2 3">KCTC 52035</strain>
    </source>
</reference>
<name>A0A6L9LAI4_9BACT</name>
<dbReference type="AlphaFoldDB" id="A0A6L9LAI4"/>
<organism evidence="2 3">
    <name type="scientific">Spirosoma terrae</name>
    <dbReference type="NCBI Taxonomy" id="1968276"/>
    <lineage>
        <taxon>Bacteria</taxon>
        <taxon>Pseudomonadati</taxon>
        <taxon>Bacteroidota</taxon>
        <taxon>Cytophagia</taxon>
        <taxon>Cytophagales</taxon>
        <taxon>Cytophagaceae</taxon>
        <taxon>Spirosoma</taxon>
    </lineage>
</organism>
<gene>
    <name evidence="2" type="ORF">GK108_21855</name>
</gene>